<organism evidence="6 7">
    <name type="scientific">Xanthobacter dioxanivorans</name>
    <dbReference type="NCBI Taxonomy" id="2528964"/>
    <lineage>
        <taxon>Bacteria</taxon>
        <taxon>Pseudomonadati</taxon>
        <taxon>Pseudomonadota</taxon>
        <taxon>Alphaproteobacteria</taxon>
        <taxon>Hyphomicrobiales</taxon>
        <taxon>Xanthobacteraceae</taxon>
        <taxon>Xanthobacter</taxon>
    </lineage>
</organism>
<dbReference type="Gene3D" id="3.30.450.40">
    <property type="match status" value="1"/>
</dbReference>
<dbReference type="InterPro" id="IPR036388">
    <property type="entry name" value="WH-like_DNA-bd_sf"/>
</dbReference>
<dbReference type="InterPro" id="IPR029016">
    <property type="entry name" value="GAF-like_dom_sf"/>
</dbReference>
<evidence type="ECO:0000256" key="1">
    <source>
        <dbReference type="ARBA" id="ARBA00023015"/>
    </source>
</evidence>
<dbReference type="Gene3D" id="1.10.10.10">
    <property type="entry name" value="Winged helix-like DNA-binding domain superfamily/Winged helix DNA-binding domain"/>
    <property type="match status" value="1"/>
</dbReference>
<evidence type="ECO:0000313" key="6">
    <source>
        <dbReference type="EMBL" id="QRG04698.1"/>
    </source>
</evidence>
<dbReference type="InterPro" id="IPR005471">
    <property type="entry name" value="Tscrpt_reg_IclR_N"/>
</dbReference>
<evidence type="ECO:0000313" key="7">
    <source>
        <dbReference type="Proteomes" id="UP000596427"/>
    </source>
</evidence>
<sequence>MFVERTYCRTTNILWDKEPAVKQLWSAQAIAGWPKGGDSFVEAFAKGLAVIAAFEGASGGLTISQTAQRTGLTRAGVRRLLHTLVELGLAQENEGGRFFLTSSVLRLGYSYLTSLDIAERARPVVEALSEATDETVAVSVLDGAEVTFVARADVARILRSRLLVGSRLPAFCTSMGRVLLTSLAPDALRSLLSGIERPAYTQQTVTDVEKLVDEIDAVRRRGWALVCEELELGACGIAAPIRDTSGAVVAAINLSANLGRTPRARLEGEILEKLLAAARDLSMSAE</sequence>
<dbReference type="GO" id="GO:0003677">
    <property type="term" value="F:DNA binding"/>
    <property type="evidence" value="ECO:0007669"/>
    <property type="project" value="UniProtKB-KW"/>
</dbReference>
<dbReference type="GO" id="GO:0003700">
    <property type="term" value="F:DNA-binding transcription factor activity"/>
    <property type="evidence" value="ECO:0007669"/>
    <property type="project" value="TreeGrafter"/>
</dbReference>
<name>A0A974PJV0_9HYPH</name>
<evidence type="ECO:0000256" key="3">
    <source>
        <dbReference type="ARBA" id="ARBA00023163"/>
    </source>
</evidence>
<dbReference type="AlphaFoldDB" id="A0A974PJV0"/>
<protein>
    <submittedName>
        <fullName evidence="6">Helix-turn-helix domain-containing protein</fullName>
    </submittedName>
</protein>
<dbReference type="SMART" id="SM00346">
    <property type="entry name" value="HTH_ICLR"/>
    <property type="match status" value="1"/>
</dbReference>
<dbReference type="KEGG" id="xdi:EZH22_16145"/>
<dbReference type="SUPFAM" id="SSF55781">
    <property type="entry name" value="GAF domain-like"/>
    <property type="match status" value="1"/>
</dbReference>
<evidence type="ECO:0000259" key="4">
    <source>
        <dbReference type="PROSITE" id="PS51077"/>
    </source>
</evidence>
<dbReference type="Proteomes" id="UP000596427">
    <property type="component" value="Chromosome"/>
</dbReference>
<dbReference type="Pfam" id="PF01614">
    <property type="entry name" value="IclR_C"/>
    <property type="match status" value="1"/>
</dbReference>
<feature type="domain" description="IclR-ED" evidence="5">
    <location>
        <begin position="103"/>
        <end position="286"/>
    </location>
</feature>
<accession>A0A974PJV0</accession>
<dbReference type="InterPro" id="IPR050707">
    <property type="entry name" value="HTH_MetabolicPath_Reg"/>
</dbReference>
<dbReference type="Pfam" id="PF09339">
    <property type="entry name" value="HTH_IclR"/>
    <property type="match status" value="1"/>
</dbReference>
<reference evidence="6 7" key="1">
    <citation type="submission" date="2020-10" db="EMBL/GenBank/DDBJ databases">
        <title>Degradation of 1,4-Dioxane by Xanthobacter sp. YN2, via a Novel Group-2 Soluble Di-Iron Monooxygenase.</title>
        <authorList>
            <person name="Ma F."/>
            <person name="Wang Y."/>
            <person name="Yang J."/>
            <person name="Guo H."/>
            <person name="Su D."/>
            <person name="Yu L."/>
        </authorList>
    </citation>
    <scope>NUCLEOTIDE SEQUENCE [LARGE SCALE GENOMIC DNA]</scope>
    <source>
        <strain evidence="6 7">YN2</strain>
    </source>
</reference>
<evidence type="ECO:0000259" key="5">
    <source>
        <dbReference type="PROSITE" id="PS51078"/>
    </source>
</evidence>
<dbReference type="PANTHER" id="PTHR30136:SF34">
    <property type="entry name" value="TRANSCRIPTIONAL REGULATOR"/>
    <property type="match status" value="1"/>
</dbReference>
<dbReference type="EMBL" id="CP063362">
    <property type="protein sequence ID" value="QRG04698.1"/>
    <property type="molecule type" value="Genomic_DNA"/>
</dbReference>
<evidence type="ECO:0000256" key="2">
    <source>
        <dbReference type="ARBA" id="ARBA00023125"/>
    </source>
</evidence>
<proteinExistence type="predicted"/>
<feature type="domain" description="HTH iclR-type" evidence="4">
    <location>
        <begin position="41"/>
        <end position="102"/>
    </location>
</feature>
<dbReference type="GO" id="GO:0045892">
    <property type="term" value="P:negative regulation of DNA-templated transcription"/>
    <property type="evidence" value="ECO:0007669"/>
    <property type="project" value="TreeGrafter"/>
</dbReference>
<dbReference type="PROSITE" id="PS51077">
    <property type="entry name" value="HTH_ICLR"/>
    <property type="match status" value="1"/>
</dbReference>
<dbReference type="InterPro" id="IPR036390">
    <property type="entry name" value="WH_DNA-bd_sf"/>
</dbReference>
<dbReference type="SUPFAM" id="SSF46785">
    <property type="entry name" value="Winged helix' DNA-binding domain"/>
    <property type="match status" value="1"/>
</dbReference>
<keyword evidence="3" id="KW-0804">Transcription</keyword>
<keyword evidence="2" id="KW-0238">DNA-binding</keyword>
<gene>
    <name evidence="6" type="ORF">EZH22_16145</name>
</gene>
<dbReference type="InterPro" id="IPR014757">
    <property type="entry name" value="Tscrpt_reg_IclR_C"/>
</dbReference>
<keyword evidence="1" id="KW-0805">Transcription regulation</keyword>
<keyword evidence="7" id="KW-1185">Reference proteome</keyword>
<dbReference type="PANTHER" id="PTHR30136">
    <property type="entry name" value="HELIX-TURN-HELIX TRANSCRIPTIONAL REGULATOR, ICLR FAMILY"/>
    <property type="match status" value="1"/>
</dbReference>
<dbReference type="PROSITE" id="PS51078">
    <property type="entry name" value="ICLR_ED"/>
    <property type="match status" value="1"/>
</dbReference>